<protein>
    <submittedName>
        <fullName evidence="1">Uncharacterized protein</fullName>
    </submittedName>
</protein>
<accession>A0A0E9W4M2</accession>
<name>A0A0E9W4M2_ANGAN</name>
<reference evidence="1" key="1">
    <citation type="submission" date="2014-11" db="EMBL/GenBank/DDBJ databases">
        <authorList>
            <person name="Amaro Gonzalez C."/>
        </authorList>
    </citation>
    <scope>NUCLEOTIDE SEQUENCE</scope>
</reference>
<evidence type="ECO:0000313" key="1">
    <source>
        <dbReference type="EMBL" id="JAH84545.1"/>
    </source>
</evidence>
<dbReference type="EMBL" id="GBXM01024032">
    <property type="protein sequence ID" value="JAH84545.1"/>
    <property type="molecule type" value="Transcribed_RNA"/>
</dbReference>
<proteinExistence type="predicted"/>
<sequence length="25" mass="2787">MFSTYHFSVTVLPAVAWAQSTAPFQ</sequence>
<organism evidence="1">
    <name type="scientific">Anguilla anguilla</name>
    <name type="common">European freshwater eel</name>
    <name type="synonym">Muraena anguilla</name>
    <dbReference type="NCBI Taxonomy" id="7936"/>
    <lineage>
        <taxon>Eukaryota</taxon>
        <taxon>Metazoa</taxon>
        <taxon>Chordata</taxon>
        <taxon>Craniata</taxon>
        <taxon>Vertebrata</taxon>
        <taxon>Euteleostomi</taxon>
        <taxon>Actinopterygii</taxon>
        <taxon>Neopterygii</taxon>
        <taxon>Teleostei</taxon>
        <taxon>Anguilliformes</taxon>
        <taxon>Anguillidae</taxon>
        <taxon>Anguilla</taxon>
    </lineage>
</organism>
<reference evidence="1" key="2">
    <citation type="journal article" date="2015" name="Fish Shellfish Immunol.">
        <title>Early steps in the European eel (Anguilla anguilla)-Vibrio vulnificus interaction in the gills: Role of the RtxA13 toxin.</title>
        <authorList>
            <person name="Callol A."/>
            <person name="Pajuelo D."/>
            <person name="Ebbesson L."/>
            <person name="Teles M."/>
            <person name="MacKenzie S."/>
            <person name="Amaro C."/>
        </authorList>
    </citation>
    <scope>NUCLEOTIDE SEQUENCE</scope>
</reference>
<dbReference type="AlphaFoldDB" id="A0A0E9W4M2"/>